<dbReference type="Pfam" id="PF01120">
    <property type="entry name" value="Alpha_L_fucos"/>
    <property type="match status" value="1"/>
</dbReference>
<keyword evidence="5" id="KW-0326">Glycosidase</keyword>
<reference evidence="8 9" key="1">
    <citation type="submission" date="2021-12" db="EMBL/GenBank/DDBJ databases">
        <title>Genome seq of P8.</title>
        <authorList>
            <person name="Seo T."/>
        </authorList>
    </citation>
    <scope>NUCLEOTIDE SEQUENCE [LARGE SCALE GENOMIC DNA]</scope>
    <source>
        <strain evidence="8 9">P8</strain>
    </source>
</reference>
<keyword evidence="9" id="KW-1185">Reference proteome</keyword>
<dbReference type="SMART" id="SM00812">
    <property type="entry name" value="Alpha_L_fucos"/>
    <property type="match status" value="1"/>
</dbReference>
<feature type="signal peptide" evidence="6">
    <location>
        <begin position="1"/>
        <end position="25"/>
    </location>
</feature>
<evidence type="ECO:0000256" key="6">
    <source>
        <dbReference type="SAM" id="SignalP"/>
    </source>
</evidence>
<sequence length="553" mass="61294">MPASTLRRFMALSAIGAALASPAWAQAQPPADPTAPTAATLSPADIDRIWRQSVAKFDGERTRVLQRVDSGIATGPFSADWTSLQAYKTPAWYADAKFGIFVHWGVFSLPAFGNEWYSRDMYQQGSKPYEHHIATFGKQSTFGYKDLIARFKAERFDPQGWAKLFAQAGAKYVVPVAEHHDGFAMYRSKLSDWTAATMGPKRDVLGELATAIRAEGMRFGTSSHRAEHNWFFDGGRHIASDVNDPRYAALYGPAQLRVLHGKDDGDLPHDWTPVSQAWLDDWLARTAELVDAYHPDLMYFDWWIGHASMRVNTMPRFAAYYYNQGAKRGEPTVIDFKLNAFPQGAGTYDVERGQMIGIQPQTWQTDTSISNASWGYIDGDTYKPATQLLHQLIDVVSKNGNLLLNIGPRGDGSIPDEARDILLEMGAWLKVNGEAIYGSRPWTRFGEGPTEVVGGTFQDRNAKPYTPEDFRFTTKGAVLYAIGLGWPQAQADGRSEVLIRSLAPSALSAPVQRVTLLADGSAIPFTQDAAGLHLRLPKDPVGRHAYVFKIEAR</sequence>
<dbReference type="InterPro" id="IPR017853">
    <property type="entry name" value="GH"/>
</dbReference>
<evidence type="ECO:0000256" key="3">
    <source>
        <dbReference type="ARBA" id="ARBA00022729"/>
    </source>
</evidence>
<dbReference type="PANTHER" id="PTHR10030">
    <property type="entry name" value="ALPHA-L-FUCOSIDASE"/>
    <property type="match status" value="1"/>
</dbReference>
<evidence type="ECO:0000259" key="7">
    <source>
        <dbReference type="Pfam" id="PF01120"/>
    </source>
</evidence>
<dbReference type="PANTHER" id="PTHR10030:SF37">
    <property type="entry name" value="ALPHA-L-FUCOSIDASE-RELATED"/>
    <property type="match status" value="1"/>
</dbReference>
<dbReference type="Gene3D" id="2.60.40.1180">
    <property type="entry name" value="Golgi alpha-mannosidase II"/>
    <property type="match status" value="1"/>
</dbReference>
<evidence type="ECO:0000256" key="2">
    <source>
        <dbReference type="ARBA" id="ARBA00012662"/>
    </source>
</evidence>
<dbReference type="InterPro" id="IPR057739">
    <property type="entry name" value="Glyco_hydro_29_N"/>
</dbReference>
<comment type="caution">
    <text evidence="8">The sequence shown here is derived from an EMBL/GenBank/DDBJ whole genome shotgun (WGS) entry which is preliminary data.</text>
</comment>
<protein>
    <recommendedName>
        <fullName evidence="2">alpha-L-fucosidase</fullName>
        <ecNumber evidence="2">3.2.1.51</ecNumber>
    </recommendedName>
</protein>
<feature type="chain" id="PRO_5046190600" description="alpha-L-fucosidase" evidence="6">
    <location>
        <begin position="26"/>
        <end position="553"/>
    </location>
</feature>
<dbReference type="RefSeq" id="WP_233370650.1">
    <property type="nucleotide sequence ID" value="NZ_JAJTWU010000002.1"/>
</dbReference>
<dbReference type="EC" id="3.2.1.51" evidence="2"/>
<gene>
    <name evidence="8" type="ORF">LXT13_05550</name>
</gene>
<keyword evidence="3 6" id="KW-0732">Signal</keyword>
<evidence type="ECO:0000256" key="5">
    <source>
        <dbReference type="ARBA" id="ARBA00023295"/>
    </source>
</evidence>
<organism evidence="8 9">
    <name type="scientific">Pelomonas cellulosilytica</name>
    <dbReference type="NCBI Taxonomy" id="2906762"/>
    <lineage>
        <taxon>Bacteria</taxon>
        <taxon>Pseudomonadati</taxon>
        <taxon>Pseudomonadota</taxon>
        <taxon>Betaproteobacteria</taxon>
        <taxon>Burkholderiales</taxon>
        <taxon>Sphaerotilaceae</taxon>
        <taxon>Roseateles</taxon>
    </lineage>
</organism>
<evidence type="ECO:0000256" key="4">
    <source>
        <dbReference type="ARBA" id="ARBA00022801"/>
    </source>
</evidence>
<comment type="similarity">
    <text evidence="1">Belongs to the glycosyl hydrolase 29 family.</text>
</comment>
<dbReference type="SUPFAM" id="SSF51445">
    <property type="entry name" value="(Trans)glycosidases"/>
    <property type="match status" value="1"/>
</dbReference>
<keyword evidence="4" id="KW-0378">Hydrolase</keyword>
<name>A0ABS8XMA2_9BURK</name>
<dbReference type="Gene3D" id="3.20.20.80">
    <property type="entry name" value="Glycosidases"/>
    <property type="match status" value="1"/>
</dbReference>
<proteinExistence type="inferred from homology"/>
<dbReference type="EMBL" id="JAJTWU010000002">
    <property type="protein sequence ID" value="MCE4553914.1"/>
    <property type="molecule type" value="Genomic_DNA"/>
</dbReference>
<evidence type="ECO:0000313" key="9">
    <source>
        <dbReference type="Proteomes" id="UP001200741"/>
    </source>
</evidence>
<feature type="domain" description="Glycoside hydrolase family 29 N-terminal" evidence="7">
    <location>
        <begin position="68"/>
        <end position="434"/>
    </location>
</feature>
<accession>A0ABS8XMA2</accession>
<evidence type="ECO:0000313" key="8">
    <source>
        <dbReference type="EMBL" id="MCE4553914.1"/>
    </source>
</evidence>
<dbReference type="InterPro" id="IPR013780">
    <property type="entry name" value="Glyco_hydro_b"/>
</dbReference>
<dbReference type="InterPro" id="IPR000933">
    <property type="entry name" value="Glyco_hydro_29"/>
</dbReference>
<dbReference type="Proteomes" id="UP001200741">
    <property type="component" value="Unassembled WGS sequence"/>
</dbReference>
<evidence type="ECO:0000256" key="1">
    <source>
        <dbReference type="ARBA" id="ARBA00007951"/>
    </source>
</evidence>